<evidence type="ECO:0000313" key="1">
    <source>
        <dbReference type="EMBL" id="PWG80634.1"/>
    </source>
</evidence>
<dbReference type="Proteomes" id="UP000245647">
    <property type="component" value="Unassembled WGS sequence"/>
</dbReference>
<comment type="caution">
    <text evidence="1">The sequence shown here is derived from an EMBL/GenBank/DDBJ whole genome shotgun (WGS) entry which is preliminary data.</text>
</comment>
<name>A0A2U2PH85_9SPHI</name>
<organism evidence="1 2">
    <name type="scientific">Pararcticibacter amylolyticus</name>
    <dbReference type="NCBI Taxonomy" id="2173175"/>
    <lineage>
        <taxon>Bacteria</taxon>
        <taxon>Pseudomonadati</taxon>
        <taxon>Bacteroidota</taxon>
        <taxon>Sphingobacteriia</taxon>
        <taxon>Sphingobacteriales</taxon>
        <taxon>Sphingobacteriaceae</taxon>
        <taxon>Pararcticibacter</taxon>
    </lineage>
</organism>
<sequence>MSKSNLPSPEFSYDGMFTVTLRRRQSPGKTVGETVAETVGETSAKILAVLEENPYITRTQLSEFTGLSVRGVDI</sequence>
<dbReference type="EMBL" id="QEAS01000008">
    <property type="protein sequence ID" value="PWG80634.1"/>
    <property type="molecule type" value="Genomic_DNA"/>
</dbReference>
<reference evidence="1 2" key="1">
    <citation type="submission" date="2018-04" db="EMBL/GenBank/DDBJ databases">
        <title>Pedobacter chongqingensis sp. nov., isolated from a rottenly hemp rope.</title>
        <authorList>
            <person name="Cai Y."/>
        </authorList>
    </citation>
    <scope>NUCLEOTIDE SEQUENCE [LARGE SCALE GENOMIC DNA]</scope>
    <source>
        <strain evidence="1 2">FJ4-8</strain>
    </source>
</reference>
<dbReference type="AlphaFoldDB" id="A0A2U2PH85"/>
<accession>A0A2U2PH85</accession>
<proteinExistence type="predicted"/>
<dbReference type="Pfam" id="PF13412">
    <property type="entry name" value="HTH_24"/>
    <property type="match status" value="1"/>
</dbReference>
<protein>
    <submittedName>
        <fullName evidence="1">Uncharacterized protein</fullName>
    </submittedName>
</protein>
<gene>
    <name evidence="1" type="ORF">DDR33_11465</name>
</gene>
<keyword evidence="2" id="KW-1185">Reference proteome</keyword>
<evidence type="ECO:0000313" key="2">
    <source>
        <dbReference type="Proteomes" id="UP000245647"/>
    </source>
</evidence>
<dbReference type="OrthoDB" id="9807907at2"/>